<comment type="caution">
    <text evidence="2">The sequence shown here is derived from an EMBL/GenBank/DDBJ whole genome shotgun (WGS) entry which is preliminary data.</text>
</comment>
<organism evidence="2 3">
    <name type="scientific">Sporolactobacillus inulinus</name>
    <dbReference type="NCBI Taxonomy" id="2078"/>
    <lineage>
        <taxon>Bacteria</taxon>
        <taxon>Bacillati</taxon>
        <taxon>Bacillota</taxon>
        <taxon>Bacilli</taxon>
        <taxon>Bacillales</taxon>
        <taxon>Sporolactobacillaceae</taxon>
        <taxon>Sporolactobacillus</taxon>
    </lineage>
</organism>
<evidence type="ECO:0000313" key="2">
    <source>
        <dbReference type="EMBL" id="GAY78093.1"/>
    </source>
</evidence>
<dbReference type="Proteomes" id="UP000319716">
    <property type="component" value="Unassembled WGS sequence"/>
</dbReference>
<evidence type="ECO:0000313" key="3">
    <source>
        <dbReference type="Proteomes" id="UP000319716"/>
    </source>
</evidence>
<dbReference type="EMBL" id="BEXB01000039">
    <property type="protein sequence ID" value="GAY78093.1"/>
    <property type="molecule type" value="Genomic_DNA"/>
</dbReference>
<sequence>MGCTFTAVSPMIIIGKSYGMPGICGAILIAGLVVLALSTFFGKSARSFRRLLSDPSS</sequence>
<evidence type="ECO:0000256" key="1">
    <source>
        <dbReference type="SAM" id="Phobius"/>
    </source>
</evidence>
<protein>
    <submittedName>
        <fullName evidence="2">Xanthine permease</fullName>
    </submittedName>
</protein>
<keyword evidence="1" id="KW-0812">Transmembrane</keyword>
<dbReference type="AlphaFoldDB" id="A0A4Y1ZGJ5"/>
<keyword evidence="1" id="KW-0472">Membrane</keyword>
<keyword evidence="1" id="KW-1133">Transmembrane helix</keyword>
<proteinExistence type="predicted"/>
<feature type="transmembrane region" description="Helical" evidence="1">
    <location>
        <begin position="20"/>
        <end position="41"/>
    </location>
</feature>
<accession>A0A4Y1ZGJ5</accession>
<gene>
    <name evidence="2" type="ORF">NBRC111894_3647</name>
</gene>
<reference evidence="2 3" key="1">
    <citation type="submission" date="2017-11" db="EMBL/GenBank/DDBJ databases">
        <title>Draft Genome Sequence of Sporolactobacillus inulinus NBRC 111894 Isolated from Koso, a Japanese Sugar-Vegetable Fermented Beverage.</title>
        <authorList>
            <person name="Chiou T.Y."/>
            <person name="Oshima K."/>
            <person name="Suda W."/>
            <person name="Hattori M."/>
            <person name="Takahashi T."/>
        </authorList>
    </citation>
    <scope>NUCLEOTIDE SEQUENCE [LARGE SCALE GENOMIC DNA]</scope>
    <source>
        <strain evidence="2 3">NBRC111894</strain>
    </source>
</reference>
<name>A0A4Y1ZGJ5_9BACL</name>